<dbReference type="GO" id="GO:0043565">
    <property type="term" value="F:sequence-specific DNA binding"/>
    <property type="evidence" value="ECO:0007669"/>
    <property type="project" value="InterPro"/>
</dbReference>
<evidence type="ECO:0000256" key="1">
    <source>
        <dbReference type="ARBA" id="ARBA00023015"/>
    </source>
</evidence>
<dbReference type="PANTHER" id="PTHR30154:SF34">
    <property type="entry name" value="TRANSCRIPTIONAL REGULATOR AZLB"/>
    <property type="match status" value="1"/>
</dbReference>
<protein>
    <submittedName>
        <fullName evidence="5">Lrp/AsnC family transcriptional regulator</fullName>
    </submittedName>
</protein>
<dbReference type="PRINTS" id="PR00033">
    <property type="entry name" value="HTHASNC"/>
</dbReference>
<dbReference type="InterPro" id="IPR019887">
    <property type="entry name" value="Tscrpt_reg_AsnC/Lrp_C"/>
</dbReference>
<gene>
    <name evidence="5" type="ORF">NJQ99_10785</name>
</gene>
<accession>A0A9J6PK21</accession>
<sequence>MRIGLDNRDLQILSVLQRDGRIKKSALAAEINLSPAACWERLTRLEQAGVIAGYRAEVALDRVARVSLFVVQIELEQHRAADFRRFEAAVARLPEITRCLAVGGGVDYFLEVMAPDVERYQALIQHLLDSEIGVKRYFTYVVTKNVKNAPPPVGDLVRAAEETPD</sequence>
<dbReference type="InterPro" id="IPR019888">
    <property type="entry name" value="Tscrpt_reg_AsnC-like"/>
</dbReference>
<dbReference type="PANTHER" id="PTHR30154">
    <property type="entry name" value="LEUCINE-RESPONSIVE REGULATORY PROTEIN"/>
    <property type="match status" value="1"/>
</dbReference>
<dbReference type="Gene3D" id="3.30.70.920">
    <property type="match status" value="1"/>
</dbReference>
<dbReference type="InterPro" id="IPR011008">
    <property type="entry name" value="Dimeric_a/b-barrel"/>
</dbReference>
<dbReference type="Gene3D" id="1.10.10.10">
    <property type="entry name" value="Winged helix-like DNA-binding domain superfamily/Winged helix DNA-binding domain"/>
    <property type="match status" value="1"/>
</dbReference>
<evidence type="ECO:0000313" key="6">
    <source>
        <dbReference type="Proteomes" id="UP001055804"/>
    </source>
</evidence>
<dbReference type="GO" id="GO:0005829">
    <property type="term" value="C:cytosol"/>
    <property type="evidence" value="ECO:0007669"/>
    <property type="project" value="TreeGrafter"/>
</dbReference>
<feature type="domain" description="HTH asnC-type" evidence="4">
    <location>
        <begin position="5"/>
        <end position="66"/>
    </location>
</feature>
<organism evidence="5 6">
    <name type="scientific">Futiania mangrovi</name>
    <dbReference type="NCBI Taxonomy" id="2959716"/>
    <lineage>
        <taxon>Bacteria</taxon>
        <taxon>Pseudomonadati</taxon>
        <taxon>Pseudomonadota</taxon>
        <taxon>Alphaproteobacteria</taxon>
        <taxon>Futianiales</taxon>
        <taxon>Futianiaceae</taxon>
        <taxon>Futiania</taxon>
    </lineage>
</organism>
<dbReference type="EMBL" id="JAMZFT010000002">
    <property type="protein sequence ID" value="MCP1336895.1"/>
    <property type="molecule type" value="Genomic_DNA"/>
</dbReference>
<evidence type="ECO:0000313" key="5">
    <source>
        <dbReference type="EMBL" id="MCP1336895.1"/>
    </source>
</evidence>
<reference evidence="5" key="1">
    <citation type="submission" date="2022-06" db="EMBL/GenBank/DDBJ databases">
        <title>Isolation and Genomics of Futiania mangrovii gen. nov., sp. nov., a Rare and Metabolically-versatile member in the Class Alphaproteobacteria.</title>
        <authorList>
            <person name="Liu L."/>
            <person name="Huang W.-C."/>
            <person name="Pan J."/>
            <person name="Li J."/>
            <person name="Huang Y."/>
            <person name="Du H."/>
            <person name="Liu Y."/>
            <person name="Li M."/>
        </authorList>
    </citation>
    <scope>NUCLEOTIDE SEQUENCE</scope>
    <source>
        <strain evidence="5">FT118</strain>
    </source>
</reference>
<dbReference type="Pfam" id="PF13412">
    <property type="entry name" value="HTH_24"/>
    <property type="match status" value="1"/>
</dbReference>
<keyword evidence="3" id="KW-0804">Transcription</keyword>
<dbReference type="InterPro" id="IPR036390">
    <property type="entry name" value="WH_DNA-bd_sf"/>
</dbReference>
<dbReference type="InterPro" id="IPR036388">
    <property type="entry name" value="WH-like_DNA-bd_sf"/>
</dbReference>
<proteinExistence type="predicted"/>
<dbReference type="RefSeq" id="WP_269332837.1">
    <property type="nucleotide sequence ID" value="NZ_JAMZFT010000002.1"/>
</dbReference>
<dbReference type="PROSITE" id="PS50956">
    <property type="entry name" value="HTH_ASNC_2"/>
    <property type="match status" value="1"/>
</dbReference>
<dbReference type="InterPro" id="IPR000485">
    <property type="entry name" value="AsnC-type_HTH_dom"/>
</dbReference>
<dbReference type="SUPFAM" id="SSF46785">
    <property type="entry name" value="Winged helix' DNA-binding domain"/>
    <property type="match status" value="1"/>
</dbReference>
<name>A0A9J6PK21_9PROT</name>
<comment type="caution">
    <text evidence="5">The sequence shown here is derived from an EMBL/GenBank/DDBJ whole genome shotgun (WGS) entry which is preliminary data.</text>
</comment>
<keyword evidence="1" id="KW-0805">Transcription regulation</keyword>
<evidence type="ECO:0000259" key="4">
    <source>
        <dbReference type="PROSITE" id="PS50956"/>
    </source>
</evidence>
<keyword evidence="2" id="KW-0238">DNA-binding</keyword>
<dbReference type="SUPFAM" id="SSF54909">
    <property type="entry name" value="Dimeric alpha+beta barrel"/>
    <property type="match status" value="1"/>
</dbReference>
<dbReference type="AlphaFoldDB" id="A0A9J6PK21"/>
<evidence type="ECO:0000256" key="2">
    <source>
        <dbReference type="ARBA" id="ARBA00023125"/>
    </source>
</evidence>
<keyword evidence="6" id="KW-1185">Reference proteome</keyword>
<evidence type="ECO:0000256" key="3">
    <source>
        <dbReference type="ARBA" id="ARBA00023163"/>
    </source>
</evidence>
<dbReference type="Pfam" id="PF01037">
    <property type="entry name" value="AsnC_trans_reg"/>
    <property type="match status" value="1"/>
</dbReference>
<dbReference type="GO" id="GO:0043200">
    <property type="term" value="P:response to amino acid"/>
    <property type="evidence" value="ECO:0007669"/>
    <property type="project" value="TreeGrafter"/>
</dbReference>
<dbReference type="Proteomes" id="UP001055804">
    <property type="component" value="Unassembled WGS sequence"/>
</dbReference>
<dbReference type="SMART" id="SM00344">
    <property type="entry name" value="HTH_ASNC"/>
    <property type="match status" value="1"/>
</dbReference>